<dbReference type="eggNOG" id="ENOG502TAJV">
    <property type="taxonomic scope" value="Eukaryota"/>
</dbReference>
<feature type="region of interest" description="Disordered" evidence="1">
    <location>
        <begin position="64"/>
        <end position="208"/>
    </location>
</feature>
<evidence type="ECO:0000313" key="4">
    <source>
        <dbReference type="Proteomes" id="UP000014254"/>
    </source>
</evidence>
<feature type="compositionally biased region" description="Low complexity" evidence="1">
    <location>
        <begin position="184"/>
        <end position="193"/>
    </location>
</feature>
<dbReference type="InParanoid" id="S2JWR6"/>
<feature type="compositionally biased region" description="Acidic residues" evidence="1">
    <location>
        <begin position="88"/>
        <end position="130"/>
    </location>
</feature>
<accession>S2JWR6</accession>
<reference evidence="4" key="1">
    <citation type="submission" date="2013-05" db="EMBL/GenBank/DDBJ databases">
        <title>The Genome sequence of Mucor circinelloides f. circinelloides 1006PhL.</title>
        <authorList>
            <consortium name="The Broad Institute Genomics Platform"/>
            <person name="Cuomo C."/>
            <person name="Earl A."/>
            <person name="Findley K."/>
            <person name="Lee S.C."/>
            <person name="Walker B."/>
            <person name="Young S."/>
            <person name="Zeng Q."/>
            <person name="Gargeya S."/>
            <person name="Fitzgerald M."/>
            <person name="Haas B."/>
            <person name="Abouelleil A."/>
            <person name="Allen A.W."/>
            <person name="Alvarado L."/>
            <person name="Arachchi H.M."/>
            <person name="Berlin A.M."/>
            <person name="Chapman S.B."/>
            <person name="Gainer-Dewar J."/>
            <person name="Goldberg J."/>
            <person name="Griggs A."/>
            <person name="Gujja S."/>
            <person name="Hansen M."/>
            <person name="Howarth C."/>
            <person name="Imamovic A."/>
            <person name="Ireland A."/>
            <person name="Larimer J."/>
            <person name="McCowan C."/>
            <person name="Murphy C."/>
            <person name="Pearson M."/>
            <person name="Poon T.W."/>
            <person name="Priest M."/>
            <person name="Roberts A."/>
            <person name="Saif S."/>
            <person name="Shea T."/>
            <person name="Sisk P."/>
            <person name="Sykes S."/>
            <person name="Wortman J."/>
            <person name="Nusbaum C."/>
            <person name="Birren B."/>
        </authorList>
    </citation>
    <scope>NUCLEOTIDE SEQUENCE [LARGE SCALE GENOMIC DNA]</scope>
    <source>
        <strain evidence="4">1006PhL</strain>
    </source>
</reference>
<evidence type="ECO:0000313" key="3">
    <source>
        <dbReference type="EMBL" id="EPB92867.1"/>
    </source>
</evidence>
<keyword evidence="2" id="KW-0732">Signal</keyword>
<dbReference type="AlphaFoldDB" id="S2JWR6"/>
<dbReference type="EMBL" id="KE123897">
    <property type="protein sequence ID" value="EPB92867.1"/>
    <property type="molecule type" value="Genomic_DNA"/>
</dbReference>
<feature type="compositionally biased region" description="Basic residues" evidence="1">
    <location>
        <begin position="64"/>
        <end position="83"/>
    </location>
</feature>
<keyword evidence="4" id="KW-1185">Reference proteome</keyword>
<dbReference type="Proteomes" id="UP000014254">
    <property type="component" value="Unassembled WGS sequence"/>
</dbReference>
<evidence type="ECO:0000256" key="2">
    <source>
        <dbReference type="SAM" id="SignalP"/>
    </source>
</evidence>
<sequence>MQIKFLSLGLIAIATATLVAADTVKVSDTNVRAHNTGSCLLNNLKVKDVLNNLNVNVASKKRSVLSRRKVARTVSHMHHRHARRSENEPDEEEEDEDEADENENERDEEEEDENENEADEEEADENEVDESNASKTMRRREWEQDEDEDEEDEDEDEADEQTAATLSKRDLTSGLLGGGGLLGSSGKTKTAGAGSSGGLTDGLTGALI</sequence>
<dbReference type="STRING" id="1220926.S2JWR6"/>
<feature type="signal peptide" evidence="2">
    <location>
        <begin position="1"/>
        <end position="21"/>
    </location>
</feature>
<protein>
    <submittedName>
        <fullName evidence="3">Uncharacterized protein</fullName>
    </submittedName>
</protein>
<feature type="chain" id="PRO_5004509409" evidence="2">
    <location>
        <begin position="22"/>
        <end position="208"/>
    </location>
</feature>
<proteinExistence type="predicted"/>
<gene>
    <name evidence="3" type="ORF">HMPREF1544_00306</name>
</gene>
<dbReference type="VEuPathDB" id="FungiDB:HMPREF1544_00306"/>
<organism evidence="3 4">
    <name type="scientific">Mucor circinelloides f. circinelloides (strain 1006PhL)</name>
    <name type="common">Mucormycosis agent</name>
    <name type="synonym">Calyptromyces circinelloides</name>
    <dbReference type="NCBI Taxonomy" id="1220926"/>
    <lineage>
        <taxon>Eukaryota</taxon>
        <taxon>Fungi</taxon>
        <taxon>Fungi incertae sedis</taxon>
        <taxon>Mucoromycota</taxon>
        <taxon>Mucoromycotina</taxon>
        <taxon>Mucoromycetes</taxon>
        <taxon>Mucorales</taxon>
        <taxon>Mucorineae</taxon>
        <taxon>Mucoraceae</taxon>
        <taxon>Mucor</taxon>
    </lineage>
</organism>
<evidence type="ECO:0000256" key="1">
    <source>
        <dbReference type="SAM" id="MobiDB-lite"/>
    </source>
</evidence>
<name>S2JWR6_MUCC1</name>
<feature type="compositionally biased region" description="Acidic residues" evidence="1">
    <location>
        <begin position="143"/>
        <end position="160"/>
    </location>
</feature>